<organism evidence="3 4">
    <name type="scientific">Anas platyrhynchos</name>
    <name type="common">Mallard</name>
    <name type="synonym">Anas boschas</name>
    <dbReference type="NCBI Taxonomy" id="8839"/>
    <lineage>
        <taxon>Eukaryota</taxon>
        <taxon>Metazoa</taxon>
        <taxon>Chordata</taxon>
        <taxon>Craniata</taxon>
        <taxon>Vertebrata</taxon>
        <taxon>Euteleostomi</taxon>
        <taxon>Archelosauria</taxon>
        <taxon>Archosauria</taxon>
        <taxon>Dinosauria</taxon>
        <taxon>Saurischia</taxon>
        <taxon>Theropoda</taxon>
        <taxon>Coelurosauria</taxon>
        <taxon>Aves</taxon>
        <taxon>Neognathae</taxon>
        <taxon>Galloanserae</taxon>
        <taxon>Anseriformes</taxon>
        <taxon>Anatidae</taxon>
        <taxon>Anatinae</taxon>
        <taxon>Anas</taxon>
    </lineage>
</organism>
<feature type="transmembrane region" description="Helical" evidence="2">
    <location>
        <begin position="170"/>
        <end position="189"/>
    </location>
</feature>
<protein>
    <submittedName>
        <fullName evidence="3">Uncharacterized protein</fullName>
    </submittedName>
</protein>
<reference evidence="4" key="1">
    <citation type="journal article" date="2013" name="Nat. Genet.">
        <title>The duck genome and transcriptome provide insight into an avian influenza virus reservoir species.</title>
        <authorList>
            <person name="Huang Y."/>
            <person name="Li Y."/>
            <person name="Burt D.W."/>
            <person name="Chen H."/>
            <person name="Zhang Y."/>
            <person name="Qian W."/>
            <person name="Kim H."/>
            <person name="Gan S."/>
            <person name="Zhao Y."/>
            <person name="Li J."/>
            <person name="Yi K."/>
            <person name="Feng H."/>
            <person name="Zhu P."/>
            <person name="Li B."/>
            <person name="Liu Q."/>
            <person name="Fairley S."/>
            <person name="Magor K.E."/>
            <person name="Du Z."/>
            <person name="Hu X."/>
            <person name="Goodman L."/>
            <person name="Tafer H."/>
            <person name="Vignal A."/>
            <person name="Lee T."/>
            <person name="Kim K.W."/>
            <person name="Sheng Z."/>
            <person name="An Y."/>
            <person name="Searle S."/>
            <person name="Herrero J."/>
            <person name="Groenen M.A."/>
            <person name="Crooijmans R.P."/>
            <person name="Faraut T."/>
            <person name="Cai Q."/>
            <person name="Webster R.G."/>
            <person name="Aldridge J.R."/>
            <person name="Warren W.C."/>
            <person name="Bartschat S."/>
            <person name="Kehr S."/>
            <person name="Marz M."/>
            <person name="Stadler P.F."/>
            <person name="Smith J."/>
            <person name="Kraus R.H."/>
            <person name="Zhao Y."/>
            <person name="Ren L."/>
            <person name="Fei J."/>
            <person name="Morisson M."/>
            <person name="Kaiser P."/>
            <person name="Griffin D.K."/>
            <person name="Rao M."/>
            <person name="Pitel F."/>
            <person name="Wang J."/>
            <person name="Li N."/>
        </authorList>
    </citation>
    <scope>NUCLEOTIDE SEQUENCE [LARGE SCALE GENOMIC DNA]</scope>
</reference>
<evidence type="ECO:0000256" key="2">
    <source>
        <dbReference type="SAM" id="Phobius"/>
    </source>
</evidence>
<keyword evidence="2" id="KW-1133">Transmembrane helix</keyword>
<dbReference type="EMBL" id="KB742881">
    <property type="protein sequence ID" value="EOB03190.1"/>
    <property type="molecule type" value="Genomic_DNA"/>
</dbReference>
<dbReference type="Proteomes" id="UP000296049">
    <property type="component" value="Unassembled WGS sequence"/>
</dbReference>
<keyword evidence="4" id="KW-1185">Reference proteome</keyword>
<evidence type="ECO:0000313" key="3">
    <source>
        <dbReference type="EMBL" id="EOB03190.1"/>
    </source>
</evidence>
<name>R0LN85_ANAPL</name>
<proteinExistence type="predicted"/>
<evidence type="ECO:0000256" key="1">
    <source>
        <dbReference type="SAM" id="MobiDB-lite"/>
    </source>
</evidence>
<sequence length="229" mass="26476">MTWEHEEICLFLLLPKATYRVAGRKTSDVRRCRNFCLPSTLGNGKAERKDMQKASNTLPAVERLLHTVLSTITPSLESNNYNQREIKKCNHQASSQPSNFAQVKHFFSSLSKFGQTMSPHLVQIKVHYGSTTPLIKFRKIVLAQNHKEEMNQHPPSHPKNRKIFFTWKQWQLWAFAGLLVLLFGLCWWLRKRSHELGSSSKQGRSTQKKEKDGVEDNTNTNDTWDVGRV</sequence>
<keyword evidence="2" id="KW-0472">Membrane</keyword>
<feature type="region of interest" description="Disordered" evidence="1">
    <location>
        <begin position="197"/>
        <end position="229"/>
    </location>
</feature>
<evidence type="ECO:0000313" key="4">
    <source>
        <dbReference type="Proteomes" id="UP000296049"/>
    </source>
</evidence>
<accession>R0LN85</accession>
<gene>
    <name evidence="3" type="ORF">Anapl_17979</name>
</gene>
<keyword evidence="2" id="KW-0812">Transmembrane</keyword>
<dbReference type="AlphaFoldDB" id="R0LN85"/>